<evidence type="ECO:0000313" key="1">
    <source>
        <dbReference type="EMBL" id="KAJ7358068.1"/>
    </source>
</evidence>
<sequence length="333" mass="37105">MVVYLIPFLFAYMDDFHSAQCASEMQYYEPYKHWFPRNQARLLVLWDALGIPHSEDKQVFGVELVVIGFLVDSRRMCITIPDEPLRRWTAKSKHGIRRTLREWQALAGYSNWVFNVFLLLKPALCNVYAKMEGKDRADTLIFVNEAVRNDLTSLADRVESNDGIFLIKSVDFHPDDANLLIFCEASTHGDGRGGMGFYLPALGLGFQAALPEGIDPSLKIFFYEALCVCAALHHAATLLPKGARLTIYTDSSNMVSIFNSLKALLAYNGILKSAVDVLLAHDIDLRVLHVAGKLNSVADAISRWRNDIALALVPGLAIHPFTPPRDALGAAQL</sequence>
<dbReference type="PANTHER" id="PTHR33050:SF7">
    <property type="entry name" value="RIBONUCLEASE H"/>
    <property type="match status" value="1"/>
</dbReference>
<comment type="caution">
    <text evidence="1">The sequence shown here is derived from an EMBL/GenBank/DDBJ whole genome shotgun (WGS) entry which is preliminary data.</text>
</comment>
<dbReference type="EMBL" id="JARIHO010000007">
    <property type="protein sequence ID" value="KAJ7358068.1"/>
    <property type="molecule type" value="Genomic_DNA"/>
</dbReference>
<name>A0AAD7AGB9_9AGAR</name>
<dbReference type="SUPFAM" id="SSF53098">
    <property type="entry name" value="Ribonuclease H-like"/>
    <property type="match status" value="1"/>
</dbReference>
<dbReference type="CDD" id="cd06222">
    <property type="entry name" value="RNase_H_like"/>
    <property type="match status" value="1"/>
</dbReference>
<dbReference type="Proteomes" id="UP001218218">
    <property type="component" value="Unassembled WGS sequence"/>
</dbReference>
<dbReference type="InterPro" id="IPR012337">
    <property type="entry name" value="RNaseH-like_sf"/>
</dbReference>
<proteinExistence type="predicted"/>
<evidence type="ECO:0000313" key="2">
    <source>
        <dbReference type="Proteomes" id="UP001218218"/>
    </source>
</evidence>
<dbReference type="PANTHER" id="PTHR33050">
    <property type="entry name" value="REVERSE TRANSCRIPTASE DOMAIN-CONTAINING PROTEIN"/>
    <property type="match status" value="1"/>
</dbReference>
<protein>
    <submittedName>
        <fullName evidence="1">Uncharacterized protein</fullName>
    </submittedName>
</protein>
<dbReference type="InterPro" id="IPR044730">
    <property type="entry name" value="RNase_H-like_dom_plant"/>
</dbReference>
<dbReference type="AlphaFoldDB" id="A0AAD7AGB9"/>
<reference evidence="1" key="1">
    <citation type="submission" date="2023-03" db="EMBL/GenBank/DDBJ databases">
        <title>Massive genome expansion in bonnet fungi (Mycena s.s.) driven by repeated elements and novel gene families across ecological guilds.</title>
        <authorList>
            <consortium name="Lawrence Berkeley National Laboratory"/>
            <person name="Harder C.B."/>
            <person name="Miyauchi S."/>
            <person name="Viragh M."/>
            <person name="Kuo A."/>
            <person name="Thoen E."/>
            <person name="Andreopoulos B."/>
            <person name="Lu D."/>
            <person name="Skrede I."/>
            <person name="Drula E."/>
            <person name="Henrissat B."/>
            <person name="Morin E."/>
            <person name="Kohler A."/>
            <person name="Barry K."/>
            <person name="LaButti K."/>
            <person name="Morin E."/>
            <person name="Salamov A."/>
            <person name="Lipzen A."/>
            <person name="Mereny Z."/>
            <person name="Hegedus B."/>
            <person name="Baldrian P."/>
            <person name="Stursova M."/>
            <person name="Weitz H."/>
            <person name="Taylor A."/>
            <person name="Grigoriev I.V."/>
            <person name="Nagy L.G."/>
            <person name="Martin F."/>
            <person name="Kauserud H."/>
        </authorList>
    </citation>
    <scope>NUCLEOTIDE SEQUENCE</scope>
    <source>
        <strain evidence="1">CBHHK002</strain>
    </source>
</reference>
<accession>A0AAD7AGB9</accession>
<organism evidence="1 2">
    <name type="scientific">Mycena albidolilacea</name>
    <dbReference type="NCBI Taxonomy" id="1033008"/>
    <lineage>
        <taxon>Eukaryota</taxon>
        <taxon>Fungi</taxon>
        <taxon>Dikarya</taxon>
        <taxon>Basidiomycota</taxon>
        <taxon>Agaricomycotina</taxon>
        <taxon>Agaricomycetes</taxon>
        <taxon>Agaricomycetidae</taxon>
        <taxon>Agaricales</taxon>
        <taxon>Marasmiineae</taxon>
        <taxon>Mycenaceae</taxon>
        <taxon>Mycena</taxon>
    </lineage>
</organism>
<keyword evidence="2" id="KW-1185">Reference proteome</keyword>
<gene>
    <name evidence="1" type="ORF">DFH08DRAFT_911667</name>
</gene>
<dbReference type="InterPro" id="IPR052055">
    <property type="entry name" value="Hepadnavirus_pol/RT"/>
</dbReference>